<feature type="region of interest" description="Disordered" evidence="1">
    <location>
        <begin position="781"/>
        <end position="816"/>
    </location>
</feature>
<name>A0A8J6C8X1_DIALT</name>
<dbReference type="GO" id="GO:0016799">
    <property type="term" value="F:hydrolase activity, hydrolyzing N-glycosyl compounds"/>
    <property type="evidence" value="ECO:0007669"/>
    <property type="project" value="InterPro"/>
</dbReference>
<keyword evidence="2" id="KW-0472">Membrane</keyword>
<feature type="transmembrane region" description="Helical" evidence="2">
    <location>
        <begin position="648"/>
        <end position="670"/>
    </location>
</feature>
<evidence type="ECO:0000256" key="2">
    <source>
        <dbReference type="SAM" id="Phobius"/>
    </source>
</evidence>
<feature type="compositionally biased region" description="Low complexity" evidence="1">
    <location>
        <begin position="784"/>
        <end position="815"/>
    </location>
</feature>
<feature type="transmembrane region" description="Helical" evidence="2">
    <location>
        <begin position="568"/>
        <end position="592"/>
    </location>
</feature>
<keyword evidence="4" id="KW-1185">Reference proteome</keyword>
<evidence type="ECO:0000256" key="1">
    <source>
        <dbReference type="SAM" id="MobiDB-lite"/>
    </source>
</evidence>
<organism evidence="3 4">
    <name type="scientific">Diacronema lutheri</name>
    <name type="common">Unicellular marine alga</name>
    <name type="synonym">Monochrysis lutheri</name>
    <dbReference type="NCBI Taxonomy" id="2081491"/>
    <lineage>
        <taxon>Eukaryota</taxon>
        <taxon>Haptista</taxon>
        <taxon>Haptophyta</taxon>
        <taxon>Pavlovophyceae</taxon>
        <taxon>Pavlovales</taxon>
        <taxon>Pavlovaceae</taxon>
        <taxon>Diacronema</taxon>
    </lineage>
</organism>
<feature type="compositionally biased region" description="Low complexity" evidence="1">
    <location>
        <begin position="305"/>
        <end position="317"/>
    </location>
</feature>
<evidence type="ECO:0000313" key="4">
    <source>
        <dbReference type="Proteomes" id="UP000751190"/>
    </source>
</evidence>
<dbReference type="AlphaFoldDB" id="A0A8J6C8X1"/>
<evidence type="ECO:0000313" key="3">
    <source>
        <dbReference type="EMBL" id="KAG8465847.1"/>
    </source>
</evidence>
<protein>
    <submittedName>
        <fullName evidence="3">Uncharacterized protein</fullName>
    </submittedName>
</protein>
<sequence>MLLISGLRDFAEMVLMDRELVLRKVTAVSIQGGLEPDRTSPFGFVPDTSQNNAYDPIAAKIVYDFCFDNGIRMSVVSRNAVPLLPMQLARSFAMRTESEVMRYLANAQFLGLAGLWQKLCAGQLPARCDKAWYFATFCGVDGAHFERRELGEVDEDADILGHLNGFVKPYDVIAAMTVLPTTSGWFTPMAEVVVCGTAHRLLLRAEHTINVRSVHNLLRETYHSVALLDADTYDVRRASCLSRLLGNRSPQQSRLRLSARANDGLLDDARGVTLGKLRTSRARTSAVAPLPGAQRTLRRSMSTPALSGSACRSSGSPSISSCALATHSSPGMLRGSAYAPLVPPSFGSRALATHSSPVDCESPSAPSVRERAAPQRAFAALCASVGMSATAADRARSSPTLDSGTSVVELLHAERLRSADGTASDELTVKLLAVAIAQAHVRQTAVALRILAAAGAVCACTVAIFLCVSFLPLGGQGASADSDEVAKLQANLVQEKLQDLIISLTLGAGGNLVLLGLHPSAEQRRLVVVAGVFGGVISSGAAVPSVARLLQLLPDAGRQRASCDRPCIIWHALVLSSAVQICANACTCAILLTSTWRKRANPQGLVAMLFKSIALGYAGSALAQGTQCVGHAAGGTFTPATDAERGGAAVRALVSAAPVISFAASSFFAASPRTQRRTKALIAWPGRGSATAIASLAPLLGYASAEGERNAAELHVEARDALRGIVLDEAGLGALDEALAAADALREVTPPAIVSRDLLRALCRPRLVEVARSDEIAETLTRDSTASTAASAAHGGAHESSSTAPTLRRPAAQRDAPARQHTKLLLALARAHTIGAVSLDFYVLLVLASAPLFERLMPALEIFAWRLTGGGQDMIRVLPIGTGEEEASALLAAVDAFHVMHARSDKYLPVEIRRRSARAVETAGMAAVNEEVRALFPAVRDELVAARRMAMADSVTDEDESRSSS</sequence>
<gene>
    <name evidence="3" type="ORF">KFE25_005417</name>
</gene>
<feature type="transmembrane region" description="Helical" evidence="2">
    <location>
        <begin position="526"/>
        <end position="548"/>
    </location>
</feature>
<proteinExistence type="predicted"/>
<dbReference type="Gene3D" id="3.90.245.10">
    <property type="entry name" value="Ribonucleoside hydrolase-like"/>
    <property type="match status" value="1"/>
</dbReference>
<keyword evidence="2" id="KW-1133">Transmembrane helix</keyword>
<keyword evidence="2" id="KW-0812">Transmembrane</keyword>
<dbReference type="InterPro" id="IPR036452">
    <property type="entry name" value="Ribo_hydro-like"/>
</dbReference>
<accession>A0A8J6C8X1</accession>
<feature type="region of interest" description="Disordered" evidence="1">
    <location>
        <begin position="283"/>
        <end position="317"/>
    </location>
</feature>
<feature type="transmembrane region" description="Helical" evidence="2">
    <location>
        <begin position="824"/>
        <end position="848"/>
    </location>
</feature>
<feature type="transmembrane region" description="Helical" evidence="2">
    <location>
        <begin position="604"/>
        <end position="623"/>
    </location>
</feature>
<dbReference type="Proteomes" id="UP000751190">
    <property type="component" value="Unassembled WGS sequence"/>
</dbReference>
<comment type="caution">
    <text evidence="3">The sequence shown here is derived from an EMBL/GenBank/DDBJ whole genome shotgun (WGS) entry which is preliminary data.</text>
</comment>
<dbReference type="EMBL" id="JAGTXO010000009">
    <property type="protein sequence ID" value="KAG8465847.1"/>
    <property type="molecule type" value="Genomic_DNA"/>
</dbReference>
<feature type="transmembrane region" description="Helical" evidence="2">
    <location>
        <begin position="450"/>
        <end position="471"/>
    </location>
</feature>
<reference evidence="3" key="1">
    <citation type="submission" date="2021-05" db="EMBL/GenBank/DDBJ databases">
        <title>The genome of the haptophyte Pavlova lutheri (Diacronema luteri, Pavlovales) - a model for lipid biosynthesis in eukaryotic algae.</title>
        <authorList>
            <person name="Hulatt C.J."/>
            <person name="Posewitz M.C."/>
        </authorList>
    </citation>
    <scope>NUCLEOTIDE SEQUENCE</scope>
    <source>
        <strain evidence="3">NIVA-4/92</strain>
    </source>
</reference>